<reference evidence="1 2" key="1">
    <citation type="journal article" date="2004" name="Extremophiles">
        <title>Halobacillus locisalis sp. nov., a halophilic bacterium isolated from a marine solar saltern of the Yellow Sea in Korea.</title>
        <authorList>
            <person name="Yoon J.H."/>
            <person name="Kang K.H."/>
            <person name="Oh T.K."/>
            <person name="Park Y.H."/>
        </authorList>
    </citation>
    <scope>NUCLEOTIDE SEQUENCE [LARGE SCALE GENOMIC DNA]</scope>
    <source>
        <strain evidence="1 2">KCTC 3788</strain>
    </source>
</reference>
<proteinExistence type="predicted"/>
<evidence type="ECO:0000313" key="1">
    <source>
        <dbReference type="EMBL" id="MBA2174853.1"/>
    </source>
</evidence>
<keyword evidence="2" id="KW-1185">Reference proteome</keyword>
<name>A0A838CSL5_9BACI</name>
<protein>
    <submittedName>
        <fullName evidence="1">Uncharacterized protein</fullName>
    </submittedName>
</protein>
<dbReference type="InterPro" id="IPR021457">
    <property type="entry name" value="DUF3108"/>
</dbReference>
<gene>
    <name evidence="1" type="ORF">H0266_08105</name>
</gene>
<dbReference type="RefSeq" id="WP_181471908.1">
    <property type="nucleotide sequence ID" value="NZ_JACEFG010000002.1"/>
</dbReference>
<organism evidence="1 2">
    <name type="scientific">Halobacillus locisalis</name>
    <dbReference type="NCBI Taxonomy" id="220753"/>
    <lineage>
        <taxon>Bacteria</taxon>
        <taxon>Bacillati</taxon>
        <taxon>Bacillota</taxon>
        <taxon>Bacilli</taxon>
        <taxon>Bacillales</taxon>
        <taxon>Bacillaceae</taxon>
        <taxon>Halobacillus</taxon>
    </lineage>
</organism>
<dbReference type="EMBL" id="JACEFG010000002">
    <property type="protein sequence ID" value="MBA2174853.1"/>
    <property type="molecule type" value="Genomic_DNA"/>
</dbReference>
<dbReference type="Proteomes" id="UP000571017">
    <property type="component" value="Unassembled WGS sequence"/>
</dbReference>
<sequence>MSFILPGDPSVPWSSLKDTMDRKVVIIQESNISKQVGFTSEQITEEVYESKKMIKRIQTLKSDLLGDIEAISIISKDTFKPYKHKISTKGSFKKVEYFESFIRLTQGDSENDIKKENPLFENHSVEMVIRLLPFHQGYITNHFAFHPGKEHVINVVIRVVSKEFVKKCGVDFVESWKVEVNFEGNIQFYWISINDKELLKQENILSPDTKMIFERE</sequence>
<comment type="caution">
    <text evidence="1">The sequence shown here is derived from an EMBL/GenBank/DDBJ whole genome shotgun (WGS) entry which is preliminary data.</text>
</comment>
<dbReference type="AlphaFoldDB" id="A0A838CSL5"/>
<evidence type="ECO:0000313" key="2">
    <source>
        <dbReference type="Proteomes" id="UP000571017"/>
    </source>
</evidence>
<dbReference type="Pfam" id="PF11306">
    <property type="entry name" value="DUF3108"/>
    <property type="match status" value="1"/>
</dbReference>
<accession>A0A838CSL5</accession>